<feature type="compositionally biased region" description="Gly residues" evidence="1">
    <location>
        <begin position="869"/>
        <end position="878"/>
    </location>
</feature>
<feature type="compositionally biased region" description="Acidic residues" evidence="1">
    <location>
        <begin position="592"/>
        <end position="618"/>
    </location>
</feature>
<dbReference type="EMBL" id="HBIU01016174">
    <property type="protein sequence ID" value="CAE0628854.1"/>
    <property type="molecule type" value="Transcribed_RNA"/>
</dbReference>
<feature type="compositionally biased region" description="Basic and acidic residues" evidence="1">
    <location>
        <begin position="768"/>
        <end position="777"/>
    </location>
</feature>
<name>A0A7S3XQ22_HETAK</name>
<reference evidence="3" key="1">
    <citation type="submission" date="2021-01" db="EMBL/GenBank/DDBJ databases">
        <authorList>
            <person name="Corre E."/>
            <person name="Pelletier E."/>
            <person name="Niang G."/>
            <person name="Scheremetjew M."/>
            <person name="Finn R."/>
            <person name="Kale V."/>
            <person name="Holt S."/>
            <person name="Cochrane G."/>
            <person name="Meng A."/>
            <person name="Brown T."/>
            <person name="Cohen L."/>
        </authorList>
    </citation>
    <scope>NUCLEOTIDE SEQUENCE</scope>
    <source>
        <strain evidence="3">CCMP3107</strain>
    </source>
</reference>
<feature type="region of interest" description="Disordered" evidence="1">
    <location>
        <begin position="482"/>
        <end position="627"/>
    </location>
</feature>
<dbReference type="AlphaFoldDB" id="A0A7S3XQ22"/>
<feature type="compositionally biased region" description="Basic and acidic residues" evidence="1">
    <location>
        <begin position="541"/>
        <end position="556"/>
    </location>
</feature>
<accession>A0A7S3XQ22</accession>
<feature type="compositionally biased region" description="Pro residues" evidence="1">
    <location>
        <begin position="810"/>
        <end position="822"/>
    </location>
</feature>
<feature type="compositionally biased region" description="Acidic residues" evidence="1">
    <location>
        <begin position="482"/>
        <end position="496"/>
    </location>
</feature>
<keyword evidence="2" id="KW-0472">Membrane</keyword>
<evidence type="ECO:0000313" key="3">
    <source>
        <dbReference type="EMBL" id="CAE0628854.1"/>
    </source>
</evidence>
<keyword evidence="2" id="KW-1133">Transmembrane helix</keyword>
<gene>
    <name evidence="3" type="ORF">HAKA00212_LOCUS7536</name>
</gene>
<proteinExistence type="predicted"/>
<protein>
    <submittedName>
        <fullName evidence="3">Uncharacterized protein</fullName>
    </submittedName>
</protein>
<feature type="compositionally biased region" description="Acidic residues" evidence="1">
    <location>
        <begin position="658"/>
        <end position="668"/>
    </location>
</feature>
<evidence type="ECO:0000256" key="2">
    <source>
        <dbReference type="SAM" id="Phobius"/>
    </source>
</evidence>
<sequence length="1028" mass="109186">MDDHDIESYPSSYDTFVFSKGESRGLSDKKAQDIKPRSISWLVAVGTVGKVCAFGLLCTVLYQLRNLSNEQEESAPKFITPAWPHLYATSESNNQKWCSNADHPVLGGVDVIALRTGSTENSKGSSQFSATLETTDSTYTFHFVSEENMKVFQAQPWQYAPSLGGFAADIMCSGGALGSASPVDLVRPSVDLSSGRVEGNGHKLVLFSTQCKEEHKEDYLAALETCESEWDSMYGGIFNTDCHCDESAPAQVTVFGEDGEAADRPLPVPPPAPPAPVPLPPATQAAPSWYDFEQELASSELRTGPGTAGAAAVQHASFGLGAVAPASVAGGISHVAGPDGVVAEGSAVSHASEPIHAYEVAGTSSSSENSHFRVSRDADGALYITVKKEYLDAKEGGVGGYVVERDQTTGELRVHIKFNGYEEVVTLPETATNSEAAEATVIEEEGEEAEAQGGQDEDDIDAAVEENEGENLAPADIVDEAEAEGEAQQIGEDENSEIQSSDDVANTDMVKEAEGETKAWQVVEEEENDGVQPSDDVANADEVRGAEIETEARQVEADENDEVQPGATMDVEEAADDKANTEEGNGEVQPSADDDVADADEMEEAEAETETQEVEAGENGEIQPGAIVDVEEAADDKAITEEVAEEKNGDVQPTDDVANADEMEDAEVEAGAQQAEVNENDEVQPGATIDDDEATNDMASNKEVAEEAGTEAVDNTQVEVADQIEKNTGDMQDEAEAGTSGAKAEEAESEEAMEDGDKEAADSGGIEESGKAAIKEVDDTEQATAGAEADDVRGDADGDVEQESSGPINPDKPLPPIKPPPSSDTEDSIPESDDATLAADDLDSGHFPFSIDEIVGSGEDEGNEEAGLDGIGAAGGDTGPETVGESAQSVDRDHPHQIVGGSDDLKIEIKPKIWVRAPGAMGYLTQEERDALTPDTPVLVHTLDGHTFLALPVSSQDIYTEMEILAFNGVDLHQLDIEEMNFMYETISEYEHKVLYDYDPIMEQMIELASAQTVQMMLFQKIAVPGQD</sequence>
<keyword evidence="2" id="KW-0812">Transmembrane</keyword>
<feature type="region of interest" description="Disordered" evidence="1">
    <location>
        <begin position="641"/>
        <end position="895"/>
    </location>
</feature>
<feature type="compositionally biased region" description="Acidic residues" evidence="1">
    <location>
        <begin position="747"/>
        <end position="757"/>
    </location>
</feature>
<feature type="compositionally biased region" description="Acidic residues" evidence="1">
    <location>
        <begin position="824"/>
        <end position="834"/>
    </location>
</feature>
<feature type="compositionally biased region" description="Acidic residues" evidence="1">
    <location>
        <begin position="858"/>
        <end position="867"/>
    </location>
</feature>
<organism evidence="3">
    <name type="scientific">Heterosigma akashiwo</name>
    <name type="common">Chromophytic alga</name>
    <name type="synonym">Heterosigma carterae</name>
    <dbReference type="NCBI Taxonomy" id="2829"/>
    <lineage>
        <taxon>Eukaryota</taxon>
        <taxon>Sar</taxon>
        <taxon>Stramenopiles</taxon>
        <taxon>Ochrophyta</taxon>
        <taxon>Raphidophyceae</taxon>
        <taxon>Chattonellales</taxon>
        <taxon>Chattonellaceae</taxon>
        <taxon>Heterosigma</taxon>
    </lineage>
</organism>
<feature type="transmembrane region" description="Helical" evidence="2">
    <location>
        <begin position="39"/>
        <end position="62"/>
    </location>
</feature>
<evidence type="ECO:0000256" key="1">
    <source>
        <dbReference type="SAM" id="MobiDB-lite"/>
    </source>
</evidence>